<keyword evidence="1" id="KW-0812">Transmembrane</keyword>
<feature type="transmembrane region" description="Helical" evidence="1">
    <location>
        <begin position="47"/>
        <end position="67"/>
    </location>
</feature>
<accession>A0A8J3K8J5</accession>
<name>A0A8J3K8J5_9ACTN</name>
<gene>
    <name evidence="2" type="ORF">Cci01nite_11830</name>
</gene>
<protein>
    <recommendedName>
        <fullName evidence="4">Modulator of FtsH protease</fullName>
    </recommendedName>
</protein>
<dbReference type="EMBL" id="BONH01000002">
    <property type="protein sequence ID" value="GIF96089.1"/>
    <property type="molecule type" value="Genomic_DNA"/>
</dbReference>
<keyword evidence="3" id="KW-1185">Reference proteome</keyword>
<keyword evidence="1" id="KW-1133">Transmembrane helix</keyword>
<feature type="transmembrane region" description="Helical" evidence="1">
    <location>
        <begin position="140"/>
        <end position="161"/>
    </location>
</feature>
<organism evidence="2 3">
    <name type="scientific">Catellatospora citrea</name>
    <dbReference type="NCBI Taxonomy" id="53366"/>
    <lineage>
        <taxon>Bacteria</taxon>
        <taxon>Bacillati</taxon>
        <taxon>Actinomycetota</taxon>
        <taxon>Actinomycetes</taxon>
        <taxon>Micromonosporales</taxon>
        <taxon>Micromonosporaceae</taxon>
        <taxon>Catellatospora</taxon>
    </lineage>
</organism>
<comment type="caution">
    <text evidence="2">The sequence shown here is derived from an EMBL/GenBank/DDBJ whole genome shotgun (WGS) entry which is preliminary data.</text>
</comment>
<dbReference type="RefSeq" id="WP_120320849.1">
    <property type="nucleotide sequence ID" value="NZ_BONH01000002.1"/>
</dbReference>
<reference evidence="2 3" key="1">
    <citation type="submission" date="2021-01" db="EMBL/GenBank/DDBJ databases">
        <title>Whole genome shotgun sequence of Catellatospora citrea NBRC 14495.</title>
        <authorList>
            <person name="Komaki H."/>
            <person name="Tamura T."/>
        </authorList>
    </citation>
    <scope>NUCLEOTIDE SEQUENCE [LARGE SCALE GENOMIC DNA]</scope>
    <source>
        <strain evidence="2 3">NBRC 14495</strain>
    </source>
</reference>
<evidence type="ECO:0000256" key="1">
    <source>
        <dbReference type="SAM" id="Phobius"/>
    </source>
</evidence>
<keyword evidence="1" id="KW-0472">Membrane</keyword>
<evidence type="ECO:0000313" key="3">
    <source>
        <dbReference type="Proteomes" id="UP000659904"/>
    </source>
</evidence>
<feature type="transmembrane region" description="Helical" evidence="1">
    <location>
        <begin position="73"/>
        <end position="93"/>
    </location>
</feature>
<evidence type="ECO:0008006" key="4">
    <source>
        <dbReference type="Google" id="ProtNLM"/>
    </source>
</evidence>
<feature type="transmembrane region" description="Helical" evidence="1">
    <location>
        <begin position="12"/>
        <end position="35"/>
    </location>
</feature>
<evidence type="ECO:0000313" key="2">
    <source>
        <dbReference type="EMBL" id="GIF96089.1"/>
    </source>
</evidence>
<proteinExistence type="predicted"/>
<dbReference type="AlphaFoldDB" id="A0A8J3K8J5"/>
<sequence length="166" mass="17088">MTGSDVAEWANFGIVAGTAAATLAGLLFVAVTLRIESIVNTSDLRYRAAQTLTLFITVLILSMLLVIPRQALPALGVEIIVVAAVAGTALAILDHRASSATRPNSLARTIDIVSLTLTAVTLVAVSGVACAAGREWGLYVLVPGVIAALVSGVINAWLFLVRPPSG</sequence>
<feature type="transmembrane region" description="Helical" evidence="1">
    <location>
        <begin position="113"/>
        <end position="134"/>
    </location>
</feature>
<dbReference type="Proteomes" id="UP000659904">
    <property type="component" value="Unassembled WGS sequence"/>
</dbReference>